<accession>A0A495M0S7</accession>
<dbReference type="RefSeq" id="WP_245982597.1">
    <property type="nucleotide sequence ID" value="NZ_RBLC01000005.1"/>
</dbReference>
<organism evidence="2 3">
    <name type="scientific">Flavobacterium endophyticum</name>
    <dbReference type="NCBI Taxonomy" id="1540163"/>
    <lineage>
        <taxon>Bacteria</taxon>
        <taxon>Pseudomonadati</taxon>
        <taxon>Bacteroidota</taxon>
        <taxon>Flavobacteriia</taxon>
        <taxon>Flavobacteriales</taxon>
        <taxon>Flavobacteriaceae</taxon>
        <taxon>Flavobacterium</taxon>
    </lineage>
</organism>
<proteinExistence type="predicted"/>
<comment type="caution">
    <text evidence="2">The sequence shown here is derived from an EMBL/GenBank/DDBJ whole genome shotgun (WGS) entry which is preliminary data.</text>
</comment>
<dbReference type="Proteomes" id="UP000277579">
    <property type="component" value="Unassembled WGS sequence"/>
</dbReference>
<keyword evidence="1" id="KW-0732">Signal</keyword>
<feature type="signal peptide" evidence="1">
    <location>
        <begin position="1"/>
        <end position="21"/>
    </location>
</feature>
<evidence type="ECO:0000313" key="3">
    <source>
        <dbReference type="Proteomes" id="UP000277579"/>
    </source>
</evidence>
<evidence type="ECO:0000313" key="2">
    <source>
        <dbReference type="EMBL" id="RKS19048.1"/>
    </source>
</evidence>
<dbReference type="EMBL" id="RBLC01000005">
    <property type="protein sequence ID" value="RKS19048.1"/>
    <property type="molecule type" value="Genomic_DNA"/>
</dbReference>
<gene>
    <name evidence="2" type="ORF">CLV94_2999</name>
</gene>
<feature type="chain" id="PRO_5019828245" evidence="1">
    <location>
        <begin position="22"/>
        <end position="104"/>
    </location>
</feature>
<sequence>MLKPTIFYCFFFMLFCSSMLSQEESEMKTFVGEMKKKSQAHKDAINFRKAQSFFLTKEWDSTLFYSMKQLDAAPVAELDDYCHFFRGVSFKKKSFLTEPRKSSI</sequence>
<name>A0A495M0S7_9FLAO</name>
<dbReference type="AlphaFoldDB" id="A0A495M0S7"/>
<keyword evidence="3" id="KW-1185">Reference proteome</keyword>
<evidence type="ECO:0000256" key="1">
    <source>
        <dbReference type="SAM" id="SignalP"/>
    </source>
</evidence>
<protein>
    <submittedName>
        <fullName evidence="2">Uncharacterized protein</fullName>
    </submittedName>
</protein>
<reference evidence="2 3" key="1">
    <citation type="submission" date="2018-10" db="EMBL/GenBank/DDBJ databases">
        <title>Genomic Encyclopedia of Archaeal and Bacterial Type Strains, Phase II (KMG-II): from individual species to whole genera.</title>
        <authorList>
            <person name="Goeker M."/>
        </authorList>
    </citation>
    <scope>NUCLEOTIDE SEQUENCE [LARGE SCALE GENOMIC DNA]</scope>
    <source>
        <strain evidence="2 3">DSM 29537</strain>
    </source>
</reference>